<evidence type="ECO:0000313" key="6">
    <source>
        <dbReference type="EMBL" id="NHN32718.1"/>
    </source>
</evidence>
<dbReference type="Pfam" id="PF00355">
    <property type="entry name" value="Rieske"/>
    <property type="match status" value="1"/>
</dbReference>
<dbReference type="EMBL" id="JAAOIW010000009">
    <property type="protein sequence ID" value="NHN32718.1"/>
    <property type="molecule type" value="Genomic_DNA"/>
</dbReference>
<reference evidence="6" key="1">
    <citation type="submission" date="2020-03" db="EMBL/GenBank/DDBJ databases">
        <title>Draft sequencing of Paenibacilllus sp. S3N08.</title>
        <authorList>
            <person name="Kim D.-U."/>
        </authorList>
    </citation>
    <scope>NUCLEOTIDE SEQUENCE</scope>
    <source>
        <strain evidence="6">S3N08</strain>
    </source>
</reference>
<feature type="domain" description="Rieske" evidence="5">
    <location>
        <begin position="3"/>
        <end position="115"/>
    </location>
</feature>
<keyword evidence="2" id="KW-0479">Metal-binding</keyword>
<evidence type="ECO:0000256" key="4">
    <source>
        <dbReference type="ARBA" id="ARBA00023014"/>
    </source>
</evidence>
<dbReference type="RefSeq" id="WP_166153007.1">
    <property type="nucleotide sequence ID" value="NZ_JAAOIW010000009.1"/>
</dbReference>
<evidence type="ECO:0000259" key="5">
    <source>
        <dbReference type="PROSITE" id="PS51296"/>
    </source>
</evidence>
<sequence>MGRHIVGTVAELPQGTRKILDLEGRSVGLFNVNGMYHALKNTCPHQGAPLCVGTVTGMTLPSEPGEYIYGRQGEIVRCPWHGWEFDLTTGKSIYDPHKCMVKTYEVAIELEEAVEGIAATGSVAIAAAESAAVAEALAEVETYPVKVEAGLVIIYI</sequence>
<protein>
    <submittedName>
        <fullName evidence="6">Rieske (2Fe-2S) protein</fullName>
    </submittedName>
</protein>
<name>A0ABX0JAX4_9BACL</name>
<dbReference type="PROSITE" id="PS51296">
    <property type="entry name" value="RIESKE"/>
    <property type="match status" value="1"/>
</dbReference>
<dbReference type="Gene3D" id="2.102.10.10">
    <property type="entry name" value="Rieske [2Fe-2S] iron-sulphur domain"/>
    <property type="match status" value="1"/>
</dbReference>
<dbReference type="Proteomes" id="UP001165962">
    <property type="component" value="Unassembled WGS sequence"/>
</dbReference>
<dbReference type="PANTHER" id="PTHR21496">
    <property type="entry name" value="FERREDOXIN-RELATED"/>
    <property type="match status" value="1"/>
</dbReference>
<proteinExistence type="predicted"/>
<evidence type="ECO:0000313" key="7">
    <source>
        <dbReference type="Proteomes" id="UP001165962"/>
    </source>
</evidence>
<dbReference type="InterPro" id="IPR036922">
    <property type="entry name" value="Rieske_2Fe-2S_sf"/>
</dbReference>
<accession>A0ABX0JAX4</accession>
<evidence type="ECO:0000256" key="3">
    <source>
        <dbReference type="ARBA" id="ARBA00023004"/>
    </source>
</evidence>
<organism evidence="6 7">
    <name type="scientific">Paenibacillus agricola</name>
    <dbReference type="NCBI Taxonomy" id="2716264"/>
    <lineage>
        <taxon>Bacteria</taxon>
        <taxon>Bacillati</taxon>
        <taxon>Bacillota</taxon>
        <taxon>Bacilli</taxon>
        <taxon>Bacillales</taxon>
        <taxon>Paenibacillaceae</taxon>
        <taxon>Paenibacillus</taxon>
    </lineage>
</organism>
<keyword evidence="3" id="KW-0408">Iron</keyword>
<gene>
    <name evidence="6" type="ORF">G9U52_23130</name>
</gene>
<keyword evidence="7" id="KW-1185">Reference proteome</keyword>
<dbReference type="CDD" id="cd03467">
    <property type="entry name" value="Rieske"/>
    <property type="match status" value="1"/>
</dbReference>
<keyword evidence="4" id="KW-0411">Iron-sulfur</keyword>
<dbReference type="InterPro" id="IPR017941">
    <property type="entry name" value="Rieske_2Fe-2S"/>
</dbReference>
<comment type="caution">
    <text evidence="6">The sequence shown here is derived from an EMBL/GenBank/DDBJ whole genome shotgun (WGS) entry which is preliminary data.</text>
</comment>
<evidence type="ECO:0000256" key="2">
    <source>
        <dbReference type="ARBA" id="ARBA00022723"/>
    </source>
</evidence>
<keyword evidence="1" id="KW-0001">2Fe-2S</keyword>
<dbReference type="SUPFAM" id="SSF50022">
    <property type="entry name" value="ISP domain"/>
    <property type="match status" value="1"/>
</dbReference>
<dbReference type="PANTHER" id="PTHR21496:SF23">
    <property type="entry name" value="3-PHENYLPROPIONATE_CINNAMIC ACID DIOXYGENASE FERREDOXIN SUBUNIT"/>
    <property type="match status" value="1"/>
</dbReference>
<evidence type="ECO:0000256" key="1">
    <source>
        <dbReference type="ARBA" id="ARBA00022714"/>
    </source>
</evidence>